<feature type="region of interest" description="Disordered" evidence="1">
    <location>
        <begin position="1672"/>
        <end position="1708"/>
    </location>
</feature>
<sequence length="2003" mass="229753">MKRVGLTYTQAQEELRHNIQAMSSFHQNRYEFTLASKSPSIRDFLINIPYILHFNHPSMKFYVPHAPFGVANFLVDSKQCKNFADYVEISYHLLEEPSKTQIQGIYVMGSVTSVTFTADSDLDLWIVVEQDLTQEARQALYKKLQLISAWLQETHHVEASFYLVDSQHLLYNRHNNQFLAEDGIREKIFLLDEFYRSATKIAGKWLLWYFLPEIKGYSYQEVKQAYLDFNLITLSDWIDFGGMEVDHLSRQAFYATSLWLIYKGLQNPFKSFIKICLLEAYFSEFPNSELVSVQMKKKILQEGTKLPLTSVKQELSRERELHEAIKATNSDYLHIWQKIYQDQQTSASVFLTSKLHFDAYELVLDKVMQYLILINDNERAYLVFTSFLLKVNKLFAPSVQNIMHELKLTENQAVDYLLEHLDVPDRFISVPSELRVMTVRLRNKYANFISQVDVKLALRFRFWHIGELVKYSDNYKRALIKTYLQLYNFLVKSSVQTNSLQISFADHQELREIERTVSSLFVNHRNQIKIYNRYPELDLAENYLYFGYFTQNDEDEVVWYVVNIDKNNPGLNPERKHIEVKYDFISLVCWCYFNGLITNKTQLQLKENPYYSQELLVNLIRGLRKKGDYFSRLSRRLSDYIFVDTNHEHFLGELETEQAQIQGATEERAFTLINYTSAVEALFTRELTKRKSSKLNAREVSDLNAFLEQSEYFNDFSHQLETQNFSLTSNLEQSQVNLSEVNLNQVNSLSFTGVASSHGVNLENTQELGATRNREQSLAINFPASASLEAEENKIYQAQVQEGIDFATQLTASLEEASKSKETYPLLTVDAQQQLHWLPTASHVSSEHALGINLNFPLELEQSATKSALVLHYQSQAGTQGLQAWYQVSDYQQLIPSSEADLPLSLRNSEYLRLRISGQAGEFPYQAEKTLKSVTKFQVPKLLLAQEASQEFAAQEDDEPSQAQAFERVKLIKTLASFYLNFQELKLSAYTFVPSLAFSYREWQQEIKLEAQSFKLKNFLPELGQSGYTVKILRLRSASITRVVQQACLGVQALVERTFAKELAFLASLTWQVEANPEQKTKIAHFLATKFNKSRVAKVTEEHELSVDVLNQNTDILWSQPELISHGPQKGNGESNFVTIDLQTVDQLQKHLSYTAVASADSENRFLDQVLVKAKSRVASLDRTLGKMLAIQPPSVTLGKDKLESEANYKVNLEELAEQRHRFQVLDHENLSFASFYILTEHPGLEVLRSLAQDAQVDLAQVLQPRTYVWRPQQPLLNQHQVIALVANQEIEKELKAKGFSQARWQDRGLSYISNGYFPLYQELLVQAKVKPQAVNFKGSYRCYSLGTQKKYHSLQPQAPVKPKLQVIAKEDLILPVRGNLHWFNYDPSILLFVLNNFLTANLGNRDYINYLGNLYYAQVKIGITGTEQIQVYHQNLHYLTDDHLVLELGKKVAYVLEQRLELDFIDAEDSNSLLPQVLPRFVGAGTGIMEITVLLDQKTQAQLQQDDCLQALTKAVHYDASNHALALKSQTETEERLEMYLSMLGGNSPRPLVVDDNFDFKTIHSYQVSNSFVDQVSSETESTQVIEVYPLVHQQQCYGLMNRIVINPSLSGKQLISVAQNLGSYLGEECSDLEVVKRYTQVELKVTNLVRNRRLEIANHLLNHAHSVGTLTPSKFENENNSKLESNSTEKISLAQGKQGQEQKLTLTREPESDLDELLMPSTLENASPVVSTFSHLSRIFTLAYLEEEEQIATAYIFVKYLPSLKANNLSGLKNSLEKLGSNLVGISGEFIDYLSLVYITRVGTYRNIRFTGRQALANLIRYLRKHTQPQALPSISLNKLNGNSVGTINQLLLRAIQAKLHNQEWEDLIVEQSRATILRQEFMRNFTVASCHLPYTHYQAPLDFKLCHIGKMQIFIKGQEQGYDLYLSTPEQELTTYLGVQGEISKILPAALWTVFPQVTSKLLNLEVYSLGETSEAWYSQVKLIPEWSGVIHPFTLVHDL</sequence>
<dbReference type="Pfam" id="PF12633">
    <property type="entry name" value="Adenyl_cycl_N"/>
    <property type="match status" value="1"/>
</dbReference>
<dbReference type="PANTHER" id="PTHR38760">
    <property type="entry name" value="ADENYLATE CYCLASE"/>
    <property type="match status" value="1"/>
</dbReference>
<dbReference type="EMBL" id="NRJF01000063">
    <property type="protein sequence ID" value="RIY36439.1"/>
    <property type="molecule type" value="Genomic_DNA"/>
</dbReference>
<dbReference type="InterPro" id="IPR000274">
    <property type="entry name" value="Adenylate_cyclase_1"/>
</dbReference>
<reference evidence="3 4" key="1">
    <citation type="submission" date="2017-08" db="EMBL/GenBank/DDBJ databases">
        <title>Reclassification of Bisgaard taxon 37 and 44.</title>
        <authorList>
            <person name="Christensen H."/>
        </authorList>
    </citation>
    <scope>NUCLEOTIDE SEQUENCE [LARGE SCALE GENOMIC DNA]</scope>
    <source>
        <strain evidence="3 4">EEAB3T1</strain>
    </source>
</reference>
<evidence type="ECO:0000259" key="2">
    <source>
        <dbReference type="Pfam" id="PF12633"/>
    </source>
</evidence>
<dbReference type="GO" id="GO:0004016">
    <property type="term" value="F:adenylate cyclase activity"/>
    <property type="evidence" value="ECO:0007669"/>
    <property type="project" value="InterPro"/>
</dbReference>
<proteinExistence type="predicted"/>
<dbReference type="PANTHER" id="PTHR38760:SF1">
    <property type="entry name" value="ADENYLATE CYCLASE"/>
    <property type="match status" value="1"/>
</dbReference>
<gene>
    <name evidence="3" type="ORF">CKF59_02735</name>
</gene>
<organism evidence="3 4">
    <name type="scientific">Psittacicella gerlachiana</name>
    <dbReference type="NCBI Taxonomy" id="2028574"/>
    <lineage>
        <taxon>Bacteria</taxon>
        <taxon>Pseudomonadati</taxon>
        <taxon>Pseudomonadota</taxon>
        <taxon>Gammaproteobacteria</taxon>
        <taxon>Pasteurellales</taxon>
        <taxon>Psittacicellaceae</taxon>
        <taxon>Psittacicella</taxon>
    </lineage>
</organism>
<dbReference type="InterPro" id="IPR024685">
    <property type="entry name" value="Adenylate_cyclase_1_N"/>
</dbReference>
<dbReference type="OrthoDB" id="5571448at2"/>
<feature type="compositionally biased region" description="Polar residues" evidence="1">
    <location>
        <begin position="1697"/>
        <end position="1707"/>
    </location>
</feature>
<dbReference type="CDD" id="cd05403">
    <property type="entry name" value="NT_KNTase_like"/>
    <property type="match status" value="1"/>
</dbReference>
<keyword evidence="4" id="KW-1185">Reference proteome</keyword>
<accession>A0A3A1YGQ1</accession>
<protein>
    <recommendedName>
        <fullName evidence="2">Adenylate cyclase class-I N-terminal domain-containing protein</fullName>
    </recommendedName>
</protein>
<dbReference type="Pfam" id="PF01295">
    <property type="entry name" value="Adenylate_cycl"/>
    <property type="match status" value="2"/>
</dbReference>
<dbReference type="Gene3D" id="3.30.460.10">
    <property type="entry name" value="Beta Polymerase, domain 2"/>
    <property type="match status" value="1"/>
</dbReference>
<evidence type="ECO:0000313" key="4">
    <source>
        <dbReference type="Proteomes" id="UP000265964"/>
    </source>
</evidence>
<dbReference type="Proteomes" id="UP000265964">
    <property type="component" value="Unassembled WGS sequence"/>
</dbReference>
<dbReference type="InterPro" id="IPR043519">
    <property type="entry name" value="NT_sf"/>
</dbReference>
<dbReference type="GO" id="GO:0006171">
    <property type="term" value="P:cAMP biosynthetic process"/>
    <property type="evidence" value="ECO:0007669"/>
    <property type="project" value="InterPro"/>
</dbReference>
<comment type="caution">
    <text evidence="3">The sequence shown here is derived from an EMBL/GenBank/DDBJ whole genome shotgun (WGS) entry which is preliminary data.</text>
</comment>
<name>A0A3A1YGQ1_9GAMM</name>
<dbReference type="SUPFAM" id="SSF81301">
    <property type="entry name" value="Nucleotidyltransferase"/>
    <property type="match status" value="1"/>
</dbReference>
<dbReference type="RefSeq" id="WP_119534454.1">
    <property type="nucleotide sequence ID" value="NZ_NRJF01000063.1"/>
</dbReference>
<feature type="domain" description="Adenylate cyclase class-I N-terminal" evidence="2">
    <location>
        <begin position="17"/>
        <end position="209"/>
    </location>
</feature>
<evidence type="ECO:0000256" key="1">
    <source>
        <dbReference type="SAM" id="MobiDB-lite"/>
    </source>
</evidence>
<evidence type="ECO:0000313" key="3">
    <source>
        <dbReference type="EMBL" id="RIY36439.1"/>
    </source>
</evidence>